<dbReference type="AlphaFoldDB" id="E8ZHY8"/>
<organism evidence="1 2">
    <name type="scientific">Mycoplasma haemofelis (strain Langford 1)</name>
    <name type="common">Haemobartonella felis</name>
    <dbReference type="NCBI Taxonomy" id="941640"/>
    <lineage>
        <taxon>Bacteria</taxon>
        <taxon>Bacillati</taxon>
        <taxon>Mycoplasmatota</taxon>
        <taxon>Mollicutes</taxon>
        <taxon>Mycoplasmataceae</taxon>
        <taxon>Mycoplasma</taxon>
    </lineage>
</organism>
<evidence type="ECO:0000313" key="1">
    <source>
        <dbReference type="EMBL" id="CBY92759.1"/>
    </source>
</evidence>
<protein>
    <submittedName>
        <fullName evidence="1">Uncharacterized protein</fullName>
    </submittedName>
</protein>
<keyword evidence="2" id="KW-1185">Reference proteome</keyword>
<gene>
    <name evidence="1" type="ordered locus">HF1_07510</name>
</gene>
<name>E8ZHY8_MYCHL</name>
<reference evidence="1 2" key="1">
    <citation type="journal article" date="2011" name="J. Bacteriol.">
        <title>Complete genome sequence of Mycoplasma haemofelis, a hemotropic mycoplasma.</title>
        <authorList>
            <person name="Barker E.N."/>
            <person name="Helps C.R."/>
            <person name="Peters I.R."/>
            <person name="Darby A.C."/>
            <person name="Radford A.D."/>
            <person name="Tasker S."/>
        </authorList>
    </citation>
    <scope>NUCLEOTIDE SEQUENCE [LARGE SCALE GENOMIC DNA]</scope>
    <source>
        <strain evidence="1 2">Langford 1</strain>
    </source>
</reference>
<accession>E8ZHY8</accession>
<evidence type="ECO:0000313" key="2">
    <source>
        <dbReference type="Proteomes" id="UP000008637"/>
    </source>
</evidence>
<dbReference type="Proteomes" id="UP000008637">
    <property type="component" value="Chromosome"/>
</dbReference>
<dbReference type="EMBL" id="FR773153">
    <property type="protein sequence ID" value="CBY92759.1"/>
    <property type="molecule type" value="Genomic_DNA"/>
</dbReference>
<proteinExistence type="predicted"/>
<sequence>MSIPVKLPFFASVVGMPAIFLTTSTTTIDWDSKNHARWVEVYFQDSSSQEERIRVWIEDLGNLSKYSYFKKDNNGGNGKWTSYRYLLTSDPDSKKYSLLASVAKEFLLNQHKLNVLKGVFLSNNNSITLTSSSSCPQGCAGRDNCDQSTLKSGHESFFKELRNLESAWTGNYLSPVTAYIKLKDLQFSSLNSQQENKEIYGSVVYGKVDYDYKASSNDKYFANYPSKFSLTIDNDGKLKKGTNGNDLLMVSEKLKNWKTMHSKNQTISKQCCCNSTDNSFECLLASNFVKQESSLDTIKSNVTSSQNGCQASS</sequence>
<dbReference type="KEGG" id="mha:HF1_07510"/>
<dbReference type="HOGENOM" id="CLU_818403_0_0_14"/>